<evidence type="ECO:0000313" key="3">
    <source>
        <dbReference type="EMBL" id="PGH05641.1"/>
    </source>
</evidence>
<evidence type="ECO:0000259" key="1">
    <source>
        <dbReference type="Pfam" id="PF00583"/>
    </source>
</evidence>
<dbReference type="GO" id="GO:0016747">
    <property type="term" value="F:acyltransferase activity, transferring groups other than amino-acyl groups"/>
    <property type="evidence" value="ECO:0007669"/>
    <property type="project" value="InterPro"/>
</dbReference>
<dbReference type="InterPro" id="IPR053013">
    <property type="entry name" value="LAT"/>
</dbReference>
<dbReference type="SUPFAM" id="SSF55729">
    <property type="entry name" value="Acyl-CoA N-acyltransferases (Nat)"/>
    <property type="match status" value="1"/>
</dbReference>
<dbReference type="EMBL" id="PDNC01000028">
    <property type="protein sequence ID" value="PGH05641.1"/>
    <property type="molecule type" value="Genomic_DNA"/>
</dbReference>
<evidence type="ECO:0008006" key="5">
    <source>
        <dbReference type="Google" id="ProtNLM"/>
    </source>
</evidence>
<protein>
    <recommendedName>
        <fullName evidence="5">N-acetyltransferase domain-containing protein</fullName>
    </recommendedName>
</protein>
<feature type="domain" description="N-acetyltransferase" evidence="1">
    <location>
        <begin position="86"/>
        <end position="152"/>
    </location>
</feature>
<accession>A0A2B7XA49</accession>
<organism evidence="3 4">
    <name type="scientific">Blastomyces parvus</name>
    <dbReference type="NCBI Taxonomy" id="2060905"/>
    <lineage>
        <taxon>Eukaryota</taxon>
        <taxon>Fungi</taxon>
        <taxon>Dikarya</taxon>
        <taxon>Ascomycota</taxon>
        <taxon>Pezizomycotina</taxon>
        <taxon>Eurotiomycetes</taxon>
        <taxon>Eurotiomycetidae</taxon>
        <taxon>Onygenales</taxon>
        <taxon>Ajellomycetaceae</taxon>
        <taxon>Blastomyces</taxon>
    </lineage>
</organism>
<comment type="caution">
    <text evidence="3">The sequence shown here is derived from an EMBL/GenBank/DDBJ whole genome shotgun (WGS) entry which is preliminary data.</text>
</comment>
<dbReference type="Proteomes" id="UP000224080">
    <property type="component" value="Unassembled WGS sequence"/>
</dbReference>
<dbReference type="InterPro" id="IPR016181">
    <property type="entry name" value="Acyl_CoA_acyltransferase"/>
</dbReference>
<dbReference type="OrthoDB" id="2020070at2759"/>
<dbReference type="Pfam" id="PF22998">
    <property type="entry name" value="GNAT_LYC1-like"/>
    <property type="match status" value="1"/>
</dbReference>
<dbReference type="Gene3D" id="3.40.630.30">
    <property type="match status" value="1"/>
</dbReference>
<dbReference type="STRING" id="2060905.A0A2B7XA49"/>
<dbReference type="InterPro" id="IPR055100">
    <property type="entry name" value="GNAT_LYC1-like"/>
</dbReference>
<name>A0A2B7XA49_9EURO</name>
<evidence type="ECO:0000313" key="4">
    <source>
        <dbReference type="Proteomes" id="UP000224080"/>
    </source>
</evidence>
<reference evidence="3 4" key="1">
    <citation type="submission" date="2017-10" db="EMBL/GenBank/DDBJ databases">
        <title>Comparative genomics in systemic dimorphic fungi from Ajellomycetaceae.</title>
        <authorList>
            <person name="Munoz J.F."/>
            <person name="Mcewen J.G."/>
            <person name="Clay O.K."/>
            <person name="Cuomo C.A."/>
        </authorList>
    </citation>
    <scope>NUCLEOTIDE SEQUENCE [LARGE SCALE GENOMIC DNA]</scope>
    <source>
        <strain evidence="3 4">UAMH130</strain>
    </source>
</reference>
<dbReference type="InterPro" id="IPR000182">
    <property type="entry name" value="GNAT_dom"/>
</dbReference>
<keyword evidence="4" id="KW-1185">Reference proteome</keyword>
<dbReference type="PANTHER" id="PTHR34815:SF4">
    <property type="entry name" value="N-ACETYLTRANSFERASE DOMAIN-CONTAINING PROTEIN"/>
    <property type="match status" value="1"/>
</dbReference>
<dbReference type="PANTHER" id="PTHR34815">
    <property type="entry name" value="LYSINE ACETYLTRANSFERASE"/>
    <property type="match status" value="1"/>
</dbReference>
<proteinExistence type="predicted"/>
<dbReference type="AlphaFoldDB" id="A0A2B7XA49"/>
<feature type="domain" description="LYC1 C-terminal" evidence="2">
    <location>
        <begin position="180"/>
        <end position="389"/>
    </location>
</feature>
<dbReference type="Pfam" id="PF00583">
    <property type="entry name" value="Acetyltransf_1"/>
    <property type="match status" value="1"/>
</dbReference>
<evidence type="ECO:0000259" key="2">
    <source>
        <dbReference type="Pfam" id="PF22998"/>
    </source>
</evidence>
<sequence>MDKSKTSEQLSTTIDGPEGSEVVVFNEATTDEQQVKCFKIVGASFGWPLPEADYIEREKFLVQRPLTRSNGAGVRWWCLQVQAGDGCGRVVATCKTLNRDLLIRTAAGNTRQGQGYCIGAVATDKRYRRLGLAEFLLRAVARWMDGPGGAEASMLYSSVGKYYTNKGWKMLPAFQSVLSVSQPVISLNRSGLPTTQPLMPDEIPALCARDIEDIKANFPKYKPTGAEILMTVLPSANIIGWLHDRAAFISRKTNGEVPPVKGAISEDGKMWMYWHHDFPDRELTIQRVVMPTKAAEDAGEESQPPTTSALTSLLLAALDEAQKWKLHKLVIWNPTPELHRAIHFVQQQFRVDVINEERVNSNVPSVRWKGGKEDETREVSICHNEYYAWS</sequence>
<gene>
    <name evidence="3" type="ORF">GX51_02800</name>
</gene>